<keyword evidence="6" id="KW-0851">Voltage-gated channel</keyword>
<feature type="compositionally biased region" description="Acidic residues" evidence="12">
    <location>
        <begin position="484"/>
        <end position="493"/>
    </location>
</feature>
<evidence type="ECO:0000256" key="2">
    <source>
        <dbReference type="ARBA" id="ARBA00022448"/>
    </source>
</evidence>
<feature type="domain" description="EF-hand" evidence="14">
    <location>
        <begin position="6"/>
        <end position="41"/>
    </location>
</feature>
<dbReference type="EnsemblProtists" id="EKX50010">
    <property type="protein sequence ID" value="EKX50010"/>
    <property type="gene ID" value="GUITHDRAFT_135686"/>
</dbReference>
<keyword evidence="11" id="KW-0407">Ion channel</keyword>
<keyword evidence="17" id="KW-1185">Reference proteome</keyword>
<name>L1JP85_GUITC</name>
<reference evidence="17" key="2">
    <citation type="submission" date="2012-11" db="EMBL/GenBank/DDBJ databases">
        <authorList>
            <person name="Kuo A."/>
            <person name="Curtis B.A."/>
            <person name="Tanifuji G."/>
            <person name="Burki F."/>
            <person name="Gruber A."/>
            <person name="Irimia M."/>
            <person name="Maruyama S."/>
            <person name="Arias M.C."/>
            <person name="Ball S.G."/>
            <person name="Gile G.H."/>
            <person name="Hirakawa Y."/>
            <person name="Hopkins J.F."/>
            <person name="Rensing S.A."/>
            <person name="Schmutz J."/>
            <person name="Symeonidi A."/>
            <person name="Elias M."/>
            <person name="Eveleigh R.J."/>
            <person name="Herman E.K."/>
            <person name="Klute M.J."/>
            <person name="Nakayama T."/>
            <person name="Obornik M."/>
            <person name="Reyes-Prieto A."/>
            <person name="Armbrust E.V."/>
            <person name="Aves S.J."/>
            <person name="Beiko R.G."/>
            <person name="Coutinho P."/>
            <person name="Dacks J.B."/>
            <person name="Durnford D.G."/>
            <person name="Fast N.M."/>
            <person name="Green B.R."/>
            <person name="Grisdale C."/>
            <person name="Hempe F."/>
            <person name="Henrissat B."/>
            <person name="Hoppner M.P."/>
            <person name="Ishida K.-I."/>
            <person name="Kim E."/>
            <person name="Koreny L."/>
            <person name="Kroth P.G."/>
            <person name="Liu Y."/>
            <person name="Malik S.-B."/>
            <person name="Maier U.G."/>
            <person name="McRose D."/>
            <person name="Mock T."/>
            <person name="Neilson J.A."/>
            <person name="Onodera N.T."/>
            <person name="Poole A.M."/>
            <person name="Pritham E.J."/>
            <person name="Richards T.A."/>
            <person name="Rocap G."/>
            <person name="Roy S.W."/>
            <person name="Sarai C."/>
            <person name="Schaack S."/>
            <person name="Shirato S."/>
            <person name="Slamovits C.H."/>
            <person name="Spencer D.F."/>
            <person name="Suzuki S."/>
            <person name="Worden A.Z."/>
            <person name="Zauner S."/>
            <person name="Barry K."/>
            <person name="Bell C."/>
            <person name="Bharti A.K."/>
            <person name="Crow J.A."/>
            <person name="Grimwood J."/>
            <person name="Kramer R."/>
            <person name="Lindquist E."/>
            <person name="Lucas S."/>
            <person name="Salamov A."/>
            <person name="McFadden G.I."/>
            <person name="Lane C.E."/>
            <person name="Keeling P.J."/>
            <person name="Gray M.W."/>
            <person name="Grigoriev I.V."/>
            <person name="Archibald J.M."/>
        </authorList>
    </citation>
    <scope>NUCLEOTIDE SEQUENCE</scope>
    <source>
        <strain evidence="17">CCMP2712</strain>
    </source>
</reference>
<dbReference type="PaxDb" id="55529-EKX50010"/>
<gene>
    <name evidence="15" type="ORF">GUITHDRAFT_135686</name>
</gene>
<proteinExistence type="predicted"/>
<evidence type="ECO:0000256" key="3">
    <source>
        <dbReference type="ARBA" id="ARBA00022538"/>
    </source>
</evidence>
<dbReference type="Gene3D" id="1.10.287.70">
    <property type="match status" value="1"/>
</dbReference>
<evidence type="ECO:0000256" key="10">
    <source>
        <dbReference type="ARBA" id="ARBA00023136"/>
    </source>
</evidence>
<dbReference type="GeneID" id="17306734"/>
<evidence type="ECO:0000256" key="12">
    <source>
        <dbReference type="SAM" id="MobiDB-lite"/>
    </source>
</evidence>
<accession>L1JP85</accession>
<dbReference type="HOGENOM" id="CLU_525268_0_0_1"/>
<dbReference type="PANTHER" id="PTHR11537:SF254">
    <property type="entry name" value="POTASSIUM VOLTAGE-GATED CHANNEL PROTEIN SHAB"/>
    <property type="match status" value="1"/>
</dbReference>
<evidence type="ECO:0000256" key="8">
    <source>
        <dbReference type="ARBA" id="ARBA00022989"/>
    </source>
</evidence>
<protein>
    <recommendedName>
        <fullName evidence="14">EF-hand domain-containing protein</fullName>
    </recommendedName>
</protein>
<dbReference type="GO" id="GO:0005509">
    <property type="term" value="F:calcium ion binding"/>
    <property type="evidence" value="ECO:0007669"/>
    <property type="project" value="InterPro"/>
</dbReference>
<reference evidence="15 17" key="1">
    <citation type="journal article" date="2012" name="Nature">
        <title>Algal genomes reveal evolutionary mosaicism and the fate of nucleomorphs.</title>
        <authorList>
            <consortium name="DOE Joint Genome Institute"/>
            <person name="Curtis B.A."/>
            <person name="Tanifuji G."/>
            <person name="Burki F."/>
            <person name="Gruber A."/>
            <person name="Irimia M."/>
            <person name="Maruyama S."/>
            <person name="Arias M.C."/>
            <person name="Ball S.G."/>
            <person name="Gile G.H."/>
            <person name="Hirakawa Y."/>
            <person name="Hopkins J.F."/>
            <person name="Kuo A."/>
            <person name="Rensing S.A."/>
            <person name="Schmutz J."/>
            <person name="Symeonidi A."/>
            <person name="Elias M."/>
            <person name="Eveleigh R.J."/>
            <person name="Herman E.K."/>
            <person name="Klute M.J."/>
            <person name="Nakayama T."/>
            <person name="Obornik M."/>
            <person name="Reyes-Prieto A."/>
            <person name="Armbrust E.V."/>
            <person name="Aves S.J."/>
            <person name="Beiko R.G."/>
            <person name="Coutinho P."/>
            <person name="Dacks J.B."/>
            <person name="Durnford D.G."/>
            <person name="Fast N.M."/>
            <person name="Green B.R."/>
            <person name="Grisdale C.J."/>
            <person name="Hempel F."/>
            <person name="Henrissat B."/>
            <person name="Hoppner M.P."/>
            <person name="Ishida K."/>
            <person name="Kim E."/>
            <person name="Koreny L."/>
            <person name="Kroth P.G."/>
            <person name="Liu Y."/>
            <person name="Malik S.B."/>
            <person name="Maier U.G."/>
            <person name="McRose D."/>
            <person name="Mock T."/>
            <person name="Neilson J.A."/>
            <person name="Onodera N.T."/>
            <person name="Poole A.M."/>
            <person name="Pritham E.J."/>
            <person name="Richards T.A."/>
            <person name="Rocap G."/>
            <person name="Roy S.W."/>
            <person name="Sarai C."/>
            <person name="Schaack S."/>
            <person name="Shirato S."/>
            <person name="Slamovits C.H."/>
            <person name="Spencer D.F."/>
            <person name="Suzuki S."/>
            <person name="Worden A.Z."/>
            <person name="Zauner S."/>
            <person name="Barry K."/>
            <person name="Bell C."/>
            <person name="Bharti A.K."/>
            <person name="Crow J.A."/>
            <person name="Grimwood J."/>
            <person name="Kramer R."/>
            <person name="Lindquist E."/>
            <person name="Lucas S."/>
            <person name="Salamov A."/>
            <person name="McFadden G.I."/>
            <person name="Lane C.E."/>
            <person name="Keeling P.J."/>
            <person name="Gray M.W."/>
            <person name="Grigoriev I.V."/>
            <person name="Archibald J.M."/>
        </authorList>
    </citation>
    <scope>NUCLEOTIDE SEQUENCE</scope>
    <source>
        <strain evidence="15 17">CCMP2712</strain>
    </source>
</reference>
<dbReference type="STRING" id="905079.L1JP85"/>
<dbReference type="KEGG" id="gtt:GUITHDRAFT_135686"/>
<dbReference type="InterPro" id="IPR027359">
    <property type="entry name" value="Volt_channel_dom_sf"/>
</dbReference>
<dbReference type="SUPFAM" id="SSF81324">
    <property type="entry name" value="Voltage-gated potassium channels"/>
    <property type="match status" value="1"/>
</dbReference>
<evidence type="ECO:0000256" key="6">
    <source>
        <dbReference type="ARBA" id="ARBA00022882"/>
    </source>
</evidence>
<keyword evidence="10 13" id="KW-0472">Membrane</keyword>
<dbReference type="GO" id="GO:0001508">
    <property type="term" value="P:action potential"/>
    <property type="evidence" value="ECO:0007669"/>
    <property type="project" value="TreeGrafter"/>
</dbReference>
<evidence type="ECO:0000313" key="15">
    <source>
        <dbReference type="EMBL" id="EKX50010.1"/>
    </source>
</evidence>
<evidence type="ECO:0000256" key="9">
    <source>
        <dbReference type="ARBA" id="ARBA00023065"/>
    </source>
</evidence>
<feature type="compositionally biased region" description="Basic and acidic residues" evidence="12">
    <location>
        <begin position="474"/>
        <end position="483"/>
    </location>
</feature>
<dbReference type="InterPro" id="IPR005821">
    <property type="entry name" value="Ion_trans_dom"/>
</dbReference>
<dbReference type="Pfam" id="PF00520">
    <property type="entry name" value="Ion_trans"/>
    <property type="match status" value="1"/>
</dbReference>
<keyword evidence="2" id="KW-0813">Transport</keyword>
<evidence type="ECO:0000256" key="4">
    <source>
        <dbReference type="ARBA" id="ARBA00022692"/>
    </source>
</evidence>
<dbReference type="PANTHER" id="PTHR11537">
    <property type="entry name" value="VOLTAGE-GATED POTASSIUM CHANNEL"/>
    <property type="match status" value="1"/>
</dbReference>
<dbReference type="PROSITE" id="PS50222">
    <property type="entry name" value="EF_HAND_2"/>
    <property type="match status" value="1"/>
</dbReference>
<dbReference type="AlphaFoldDB" id="L1JP85"/>
<dbReference type="OrthoDB" id="433309at2759"/>
<evidence type="ECO:0000313" key="16">
    <source>
        <dbReference type="EnsemblProtists" id="EKX50010"/>
    </source>
</evidence>
<organism evidence="15">
    <name type="scientific">Guillardia theta (strain CCMP2712)</name>
    <name type="common">Cryptophyte</name>
    <dbReference type="NCBI Taxonomy" id="905079"/>
    <lineage>
        <taxon>Eukaryota</taxon>
        <taxon>Cryptophyceae</taxon>
        <taxon>Pyrenomonadales</taxon>
        <taxon>Geminigeraceae</taxon>
        <taxon>Guillardia</taxon>
    </lineage>
</organism>
<dbReference type="InterPro" id="IPR002048">
    <property type="entry name" value="EF_hand_dom"/>
</dbReference>
<dbReference type="RefSeq" id="XP_005836990.1">
    <property type="nucleotide sequence ID" value="XM_005836933.1"/>
</dbReference>
<reference evidence="16" key="3">
    <citation type="submission" date="2016-03" db="UniProtKB">
        <authorList>
            <consortium name="EnsemblProtists"/>
        </authorList>
    </citation>
    <scope>IDENTIFICATION</scope>
</reference>
<evidence type="ECO:0000256" key="5">
    <source>
        <dbReference type="ARBA" id="ARBA00022826"/>
    </source>
</evidence>
<dbReference type="OMA" id="WIDPATY"/>
<dbReference type="InterPro" id="IPR028325">
    <property type="entry name" value="VG_K_chnl"/>
</dbReference>
<sequence length="519" mass="58139">MKFDCSSEEYLSSIFIKHDVRRDRLLDKQELISAIHEVFDQFHYHIVIENYVQDDKTDYATFKQICFNIRSSHVSYFRKYRLLVWQVFENPGSSLIARLWSTLATFVILLSTVSFCVSTLPNFYTEAEPGTILSHTHPAPQACLTGTPGFTYSAHVFSSIEEFCISVFTLDYGARLLLHPTPHSCFMNESLSQYLRSRLRFAMVPMNVIDFLAIAPFYIELAAATSGGKGLAIIRVVRVARIFRLLKLGKHQKGLAVIMRTFRRSWRFLVSISFVIFLIQIVTASLIFSVENGEICLIEYKCSGGSNSYNNCTAVTFADGSVGWLTSASVHIIGYSNRSAATDNRSFAPNASFPDPSACLPDGVCTDVGNLCIKRDGTRSQFNSIPNALWWSMVTMTTIGFPPSTISCCRLTSSTPETPLGYLIGGVAAILGVVVLAMPTTVIGTEFSEAYAQFMKEKSGEEEEEEMEDELLEMAERKAKDGEGDHEEEEEDTIPNNIPVKHKKRFLVELNLYLTAQKV</sequence>
<dbReference type="EMBL" id="JH992980">
    <property type="protein sequence ID" value="EKX50010.1"/>
    <property type="molecule type" value="Genomic_DNA"/>
</dbReference>
<feature type="region of interest" description="Disordered" evidence="12">
    <location>
        <begin position="458"/>
        <end position="497"/>
    </location>
</feature>
<keyword evidence="5" id="KW-0631">Potassium channel</keyword>
<evidence type="ECO:0000259" key="14">
    <source>
        <dbReference type="PROSITE" id="PS50222"/>
    </source>
</evidence>
<evidence type="ECO:0000256" key="11">
    <source>
        <dbReference type="ARBA" id="ARBA00023303"/>
    </source>
</evidence>
<feature type="transmembrane region" description="Helical" evidence="13">
    <location>
        <begin position="268"/>
        <end position="288"/>
    </location>
</feature>
<evidence type="ECO:0000256" key="7">
    <source>
        <dbReference type="ARBA" id="ARBA00022958"/>
    </source>
</evidence>
<keyword evidence="8 13" id="KW-1133">Transmembrane helix</keyword>
<evidence type="ECO:0000313" key="17">
    <source>
        <dbReference type="Proteomes" id="UP000011087"/>
    </source>
</evidence>
<dbReference type="GO" id="GO:0005249">
    <property type="term" value="F:voltage-gated potassium channel activity"/>
    <property type="evidence" value="ECO:0007669"/>
    <property type="project" value="InterPro"/>
</dbReference>
<dbReference type="Proteomes" id="UP000011087">
    <property type="component" value="Unassembled WGS sequence"/>
</dbReference>
<dbReference type="eggNOG" id="KOG1545">
    <property type="taxonomic scope" value="Eukaryota"/>
</dbReference>
<keyword evidence="7" id="KW-0630">Potassium</keyword>
<dbReference type="GO" id="GO:0008076">
    <property type="term" value="C:voltage-gated potassium channel complex"/>
    <property type="evidence" value="ECO:0007669"/>
    <property type="project" value="InterPro"/>
</dbReference>
<dbReference type="eggNOG" id="KOG3713">
    <property type="taxonomic scope" value="Eukaryota"/>
</dbReference>
<feature type="compositionally biased region" description="Acidic residues" evidence="12">
    <location>
        <begin position="460"/>
        <end position="473"/>
    </location>
</feature>
<comment type="subcellular location">
    <subcellularLocation>
        <location evidence="1">Membrane</location>
        <topology evidence="1">Multi-pass membrane protein</topology>
    </subcellularLocation>
</comment>
<keyword evidence="4 13" id="KW-0812">Transmembrane</keyword>
<feature type="transmembrane region" description="Helical" evidence="13">
    <location>
        <begin position="420"/>
        <end position="438"/>
    </location>
</feature>
<dbReference type="PRINTS" id="PR00169">
    <property type="entry name" value="KCHANNEL"/>
</dbReference>
<evidence type="ECO:0000256" key="13">
    <source>
        <dbReference type="SAM" id="Phobius"/>
    </source>
</evidence>
<dbReference type="Gene3D" id="1.20.120.350">
    <property type="entry name" value="Voltage-gated potassium channels. Chain C"/>
    <property type="match status" value="1"/>
</dbReference>
<keyword evidence="9" id="KW-0406">Ion transport</keyword>
<evidence type="ECO:0000256" key="1">
    <source>
        <dbReference type="ARBA" id="ARBA00004141"/>
    </source>
</evidence>
<keyword evidence="3" id="KW-0633">Potassium transport</keyword>